<dbReference type="Gene3D" id="3.40.30.10">
    <property type="entry name" value="Glutaredoxin"/>
    <property type="match status" value="1"/>
</dbReference>
<feature type="domain" description="Thioredoxin" evidence="7">
    <location>
        <begin position="47"/>
        <end position="190"/>
    </location>
</feature>
<reference evidence="8 9" key="1">
    <citation type="submission" date="2024-09" db="EMBL/GenBank/DDBJ databases">
        <authorList>
            <person name="Sun Q."/>
            <person name="Mori K."/>
        </authorList>
    </citation>
    <scope>NUCLEOTIDE SEQUENCE [LARGE SCALE GENOMIC DNA]</scope>
    <source>
        <strain evidence="8 9">JCM 3307</strain>
    </source>
</reference>
<feature type="signal peptide" evidence="6">
    <location>
        <begin position="1"/>
        <end position="18"/>
    </location>
</feature>
<keyword evidence="5" id="KW-0676">Redox-active center</keyword>
<dbReference type="InterPro" id="IPR013766">
    <property type="entry name" value="Thioredoxin_domain"/>
</dbReference>
<evidence type="ECO:0000256" key="5">
    <source>
        <dbReference type="ARBA" id="ARBA00023284"/>
    </source>
</evidence>
<evidence type="ECO:0000256" key="2">
    <source>
        <dbReference type="ARBA" id="ARBA00022748"/>
    </source>
</evidence>
<evidence type="ECO:0000256" key="3">
    <source>
        <dbReference type="ARBA" id="ARBA00022968"/>
    </source>
</evidence>
<evidence type="ECO:0000256" key="6">
    <source>
        <dbReference type="SAM" id="SignalP"/>
    </source>
</evidence>
<dbReference type="PANTHER" id="PTHR42852:SF6">
    <property type="entry name" value="THIOL:DISULFIDE INTERCHANGE PROTEIN DSBE"/>
    <property type="match status" value="1"/>
</dbReference>
<evidence type="ECO:0000256" key="1">
    <source>
        <dbReference type="ARBA" id="ARBA00004196"/>
    </source>
</evidence>
<keyword evidence="9" id="KW-1185">Reference proteome</keyword>
<accession>A0ABV5M143</accession>
<dbReference type="RefSeq" id="WP_223100843.1">
    <property type="nucleotide sequence ID" value="NZ_CP061913.1"/>
</dbReference>
<proteinExistence type="predicted"/>
<dbReference type="InterPro" id="IPR036249">
    <property type="entry name" value="Thioredoxin-like_sf"/>
</dbReference>
<evidence type="ECO:0000256" key="4">
    <source>
        <dbReference type="ARBA" id="ARBA00023157"/>
    </source>
</evidence>
<keyword evidence="4" id="KW-1015">Disulfide bond</keyword>
<keyword evidence="6" id="KW-0732">Signal</keyword>
<dbReference type="SUPFAM" id="SSF52833">
    <property type="entry name" value="Thioredoxin-like"/>
    <property type="match status" value="1"/>
</dbReference>
<dbReference type="PROSITE" id="PS51257">
    <property type="entry name" value="PROKAR_LIPOPROTEIN"/>
    <property type="match status" value="1"/>
</dbReference>
<organism evidence="8 9">
    <name type="scientific">Dactylosporangium vinaceum</name>
    <dbReference type="NCBI Taxonomy" id="53362"/>
    <lineage>
        <taxon>Bacteria</taxon>
        <taxon>Bacillati</taxon>
        <taxon>Actinomycetota</taxon>
        <taxon>Actinomycetes</taxon>
        <taxon>Micromonosporales</taxon>
        <taxon>Micromonosporaceae</taxon>
        <taxon>Dactylosporangium</taxon>
    </lineage>
</organism>
<gene>
    <name evidence="8" type="ORF">ACFFTR_05675</name>
</gene>
<name>A0ABV5M143_9ACTN</name>
<dbReference type="InterPro" id="IPR050553">
    <property type="entry name" value="Thioredoxin_ResA/DsbE_sf"/>
</dbReference>
<evidence type="ECO:0000259" key="7">
    <source>
        <dbReference type="PROSITE" id="PS51352"/>
    </source>
</evidence>
<protein>
    <submittedName>
        <fullName evidence="8">TlpA family protein disulfide reductase</fullName>
    </submittedName>
</protein>
<dbReference type="EMBL" id="JBHMCA010000014">
    <property type="protein sequence ID" value="MFB9442573.1"/>
    <property type="molecule type" value="Genomic_DNA"/>
</dbReference>
<dbReference type="PANTHER" id="PTHR42852">
    <property type="entry name" value="THIOL:DISULFIDE INTERCHANGE PROTEIN DSBE"/>
    <property type="match status" value="1"/>
</dbReference>
<keyword evidence="3" id="KW-0812">Transmembrane</keyword>
<sequence length="192" mass="19979">MRLLPLLLAIGLLAGCTADVQPSASQATATAGPRCIEKASSPAPASAAPGPALPVMALPCFDGGRFVDVADLGGQPTVVNLWASWCRECRDELPAVQRFAAAGKVRVVGIATKDRHDQAKSVIDEFGLTFANLEDQGQQFVIAASSLTSKSLVALPATLFVTPGGRIAYAYQGPALTVERLQELSAQYLGVS</sequence>
<evidence type="ECO:0000313" key="8">
    <source>
        <dbReference type="EMBL" id="MFB9442573.1"/>
    </source>
</evidence>
<dbReference type="CDD" id="cd02966">
    <property type="entry name" value="TlpA_like_family"/>
    <property type="match status" value="1"/>
</dbReference>
<keyword evidence="3" id="KW-0735">Signal-anchor</keyword>
<dbReference type="Proteomes" id="UP001589608">
    <property type="component" value="Unassembled WGS sequence"/>
</dbReference>
<dbReference type="InterPro" id="IPR000866">
    <property type="entry name" value="AhpC/TSA"/>
</dbReference>
<evidence type="ECO:0000313" key="9">
    <source>
        <dbReference type="Proteomes" id="UP001589608"/>
    </source>
</evidence>
<feature type="chain" id="PRO_5045100907" evidence="6">
    <location>
        <begin position="19"/>
        <end position="192"/>
    </location>
</feature>
<comment type="subcellular location">
    <subcellularLocation>
        <location evidence="1">Cell envelope</location>
    </subcellularLocation>
</comment>
<comment type="caution">
    <text evidence="8">The sequence shown here is derived from an EMBL/GenBank/DDBJ whole genome shotgun (WGS) entry which is preliminary data.</text>
</comment>
<dbReference type="PROSITE" id="PS51352">
    <property type="entry name" value="THIOREDOXIN_2"/>
    <property type="match status" value="1"/>
</dbReference>
<dbReference type="Pfam" id="PF00578">
    <property type="entry name" value="AhpC-TSA"/>
    <property type="match status" value="1"/>
</dbReference>
<keyword evidence="2" id="KW-0201">Cytochrome c-type biogenesis</keyword>